<dbReference type="AlphaFoldDB" id="A0A0B5N928"/>
<reference evidence="3 5" key="3">
    <citation type="submission" date="2020-05" db="EMBL/GenBank/DDBJ databases">
        <title>FDA dAtabase for Regulatory Grade micrObial Sequences (FDA-ARGOS): Supporting development and validation of Infectious Disease Dx tests.</title>
        <authorList>
            <person name="Nelson B."/>
            <person name="Plummer A."/>
            <person name="Tallon L."/>
            <person name="Sadzewicz L."/>
            <person name="Zhao X."/>
            <person name="Vavikolanu K."/>
            <person name="Mehta A."/>
            <person name="Aluvathingal J."/>
            <person name="Nadendla S."/>
            <person name="Myers T."/>
            <person name="Yan Y."/>
            <person name="Sichtig H."/>
        </authorList>
    </citation>
    <scope>NUCLEOTIDE SEQUENCE [LARGE SCALE GENOMIC DNA]</scope>
    <source>
        <strain evidence="3 5">FDAARGOS_795</strain>
        <plasmid evidence="3 5">unnamed3</plasmid>
    </source>
</reference>
<name>A0A0B5N928_BACTU</name>
<geneLocation type="plasmid" evidence="3 5">
    <name>unnamed3</name>
</geneLocation>
<evidence type="ECO:0000313" key="1">
    <source>
        <dbReference type="EMBL" id="AJG74189.1"/>
    </source>
</evidence>
<evidence type="ECO:0000313" key="2">
    <source>
        <dbReference type="EMBL" id="MDR4174708.1"/>
    </source>
</evidence>
<geneLocation type="plasmid" evidence="1 4">
    <name>2</name>
</geneLocation>
<sequence length="78" mass="9100">MSTEQYQELVEELNMCDETVGLNHLGFDKESTEGVLKEFNYELLPKESDEVFFTDGDYEYQVFQTDSGKLDVTRMLVM</sequence>
<proteinExistence type="predicted"/>
<reference evidence="1 4" key="1">
    <citation type="journal article" date="2015" name="Genome Announc.">
        <title>Complete genome sequences for 35 biothreat assay-relevant bacillus species.</title>
        <authorList>
            <person name="Johnson S.L."/>
            <person name="Daligault H.E."/>
            <person name="Davenport K.W."/>
            <person name="Jaissle J."/>
            <person name="Frey K.G."/>
            <person name="Ladner J.T."/>
            <person name="Broomall S.M."/>
            <person name="Bishop-Lilly K.A."/>
            <person name="Bruce D.C."/>
            <person name="Gibbons H.S."/>
            <person name="Coyne S.R."/>
            <person name="Lo C.C."/>
            <person name="Meincke L."/>
            <person name="Munk A.C."/>
            <person name="Koroleva G.I."/>
            <person name="Rosenzweig C.N."/>
            <person name="Palacios G.F."/>
            <person name="Redden C.L."/>
            <person name="Minogue T.D."/>
            <person name="Chain P.S."/>
        </authorList>
    </citation>
    <scope>NUCLEOTIDE SEQUENCE [LARGE SCALE GENOMIC DNA]</scope>
    <source>
        <strain evidence="1 4">HD1011</strain>
        <plasmid evidence="1 4">2</plasmid>
    </source>
</reference>
<dbReference type="KEGG" id="btw:BF38_5986"/>
<gene>
    <name evidence="1" type="ORF">BF38_5986</name>
    <name evidence="2" type="ORF">FO599_01000</name>
    <name evidence="3" type="ORF">FOC89_00960</name>
</gene>
<dbReference type="RefSeq" id="WP_000102763.1">
    <property type="nucleotide sequence ID" value="NZ_CP009334.1"/>
</dbReference>
<reference evidence="2" key="2">
    <citation type="submission" date="2019-07" db="EMBL/GenBank/DDBJ databases">
        <title>Phylogenomic Reclassification of ATCC Bacillus Strains and Various Taxa within the Genus Bacillus.</title>
        <authorList>
            <person name="Riojas M.A."/>
            <person name="Frank A.M."/>
            <person name="Fenn S.L."/>
            <person name="King S.P."/>
            <person name="Brower S.M."/>
            <person name="Hazbon M.H."/>
        </authorList>
    </citation>
    <scope>NUCLEOTIDE SEQUENCE</scope>
    <source>
        <strain evidence="2">ATCC 35646</strain>
    </source>
</reference>
<evidence type="ECO:0000313" key="4">
    <source>
        <dbReference type="Proteomes" id="UP000031876"/>
    </source>
</evidence>
<organism evidence="3 5">
    <name type="scientific">Bacillus thuringiensis</name>
    <dbReference type="NCBI Taxonomy" id="1428"/>
    <lineage>
        <taxon>Bacteria</taxon>
        <taxon>Bacillati</taxon>
        <taxon>Bacillota</taxon>
        <taxon>Bacilli</taxon>
        <taxon>Bacillales</taxon>
        <taxon>Bacillaceae</taxon>
        <taxon>Bacillus</taxon>
        <taxon>Bacillus cereus group</taxon>
    </lineage>
</organism>
<dbReference type="EMBL" id="CP009334">
    <property type="protein sequence ID" value="AJG74189.1"/>
    <property type="molecule type" value="Genomic_DNA"/>
</dbReference>
<dbReference type="Proteomes" id="UP000501107">
    <property type="component" value="Plasmid unnamed3"/>
</dbReference>
<evidence type="ECO:0000313" key="3">
    <source>
        <dbReference type="EMBL" id="QKH22590.1"/>
    </source>
</evidence>
<keyword evidence="3" id="KW-0614">Plasmid</keyword>
<accession>A0A0B5N928</accession>
<protein>
    <submittedName>
        <fullName evidence="3">Uncharacterized protein</fullName>
    </submittedName>
</protein>
<evidence type="ECO:0000313" key="5">
    <source>
        <dbReference type="Proteomes" id="UP000501107"/>
    </source>
</evidence>
<dbReference type="EMBL" id="VKQN01000001">
    <property type="protein sequence ID" value="MDR4174708.1"/>
    <property type="molecule type" value="Genomic_DNA"/>
</dbReference>
<dbReference type="Proteomes" id="UP000031876">
    <property type="component" value="Plasmid 2"/>
</dbReference>
<dbReference type="Proteomes" id="UP001181533">
    <property type="component" value="Unassembled WGS sequence"/>
</dbReference>
<dbReference type="EMBL" id="CP053979">
    <property type="protein sequence ID" value="QKH22590.1"/>
    <property type="molecule type" value="Genomic_DNA"/>
</dbReference>